<feature type="non-terminal residue" evidence="1">
    <location>
        <position position="1"/>
    </location>
</feature>
<proteinExistence type="predicted"/>
<organism evidence="1 2">
    <name type="scientific">Favolaschia claudopus</name>
    <dbReference type="NCBI Taxonomy" id="2862362"/>
    <lineage>
        <taxon>Eukaryota</taxon>
        <taxon>Fungi</taxon>
        <taxon>Dikarya</taxon>
        <taxon>Basidiomycota</taxon>
        <taxon>Agaricomycotina</taxon>
        <taxon>Agaricomycetes</taxon>
        <taxon>Agaricomycetidae</taxon>
        <taxon>Agaricales</taxon>
        <taxon>Marasmiineae</taxon>
        <taxon>Mycenaceae</taxon>
        <taxon>Favolaschia</taxon>
    </lineage>
</organism>
<gene>
    <name evidence="1" type="ORF">R3P38DRAFT_2648299</name>
</gene>
<name>A0AAW0A7B0_9AGAR</name>
<accession>A0AAW0A7B0</accession>
<comment type="caution">
    <text evidence="1">The sequence shown here is derived from an EMBL/GenBank/DDBJ whole genome shotgun (WGS) entry which is preliminary data.</text>
</comment>
<keyword evidence="2" id="KW-1185">Reference proteome</keyword>
<sequence length="439" mass="48955">MSVYDIPPEIWNIVFVLLPHQAILSLNSVARLFHDLSLPVLFYRFTFRPVLASLRVGSRQFQRELQRLEFWSSEHIAPHVLTATIYLLGIITSSSPLTNAVFAAISRFSNLRNLDYRFGQRIDVSALSLDYPVPLATLRIDGGSLFQQAEALPLVLSVRHFVWTNISAPVRGNGISQSSFLSILHPDTLDSLELDVRRPDSIDHFSDTTVMHSFHKMRFLLFVVDRLQSDYGQILSAIASFPAIEDLIFDMRGIASAETPPSPDTISRAIAPHLHRYKGPASLLPFVLPGTQPVALSITLGNPASILRALLRLGHSADISSITSLSFSLGVASLLYTELGHGVLLDLLTRFPHLTRLAVRIISDAAEYHTHTSSDTLDGLVNILTVPPMLRDAVFRFRLVRKADENLVPRVETLIGRVQRMNPHLNVIFSNLSADFWGF</sequence>
<dbReference type="Proteomes" id="UP001362999">
    <property type="component" value="Unassembled WGS sequence"/>
</dbReference>
<reference evidence="1 2" key="1">
    <citation type="journal article" date="2024" name="J Genomics">
        <title>Draft genome sequencing and assembly of Favolaschia claudopus CIRM-BRFM 2984 isolated from oak limbs.</title>
        <authorList>
            <person name="Navarro D."/>
            <person name="Drula E."/>
            <person name="Chaduli D."/>
            <person name="Cazenave R."/>
            <person name="Ahrendt S."/>
            <person name="Wang J."/>
            <person name="Lipzen A."/>
            <person name="Daum C."/>
            <person name="Barry K."/>
            <person name="Grigoriev I.V."/>
            <person name="Favel A."/>
            <person name="Rosso M.N."/>
            <person name="Martin F."/>
        </authorList>
    </citation>
    <scope>NUCLEOTIDE SEQUENCE [LARGE SCALE GENOMIC DNA]</scope>
    <source>
        <strain evidence="1 2">CIRM-BRFM 2984</strain>
    </source>
</reference>
<protein>
    <recommendedName>
        <fullName evidence="3">F-box domain-containing protein</fullName>
    </recommendedName>
</protein>
<evidence type="ECO:0000313" key="2">
    <source>
        <dbReference type="Proteomes" id="UP001362999"/>
    </source>
</evidence>
<dbReference type="AlphaFoldDB" id="A0AAW0A7B0"/>
<evidence type="ECO:0008006" key="3">
    <source>
        <dbReference type="Google" id="ProtNLM"/>
    </source>
</evidence>
<dbReference type="EMBL" id="JAWWNJ010000081">
    <property type="protein sequence ID" value="KAK7001744.1"/>
    <property type="molecule type" value="Genomic_DNA"/>
</dbReference>
<evidence type="ECO:0000313" key="1">
    <source>
        <dbReference type="EMBL" id="KAK7001744.1"/>
    </source>
</evidence>